<dbReference type="EMBL" id="MU863746">
    <property type="protein sequence ID" value="KAK4096027.1"/>
    <property type="molecule type" value="Genomic_DNA"/>
</dbReference>
<gene>
    <name evidence="2" type="ORF">N658DRAFT_528039</name>
</gene>
<feature type="coiled-coil region" evidence="1">
    <location>
        <begin position="18"/>
        <end position="45"/>
    </location>
</feature>
<dbReference type="AlphaFoldDB" id="A0AAN6SX31"/>
<sequence length="107" mass="12753">MLWGCFTYDKKGPCHCWGPETAQEKKEAKEKIERLNEELEPVMKREWGLQNGMKRLSLRNLPGKKPEWRWNKDTGKLSRDGKGEINWYRYQNTILIPKLLPFAKECE</sequence>
<keyword evidence="3" id="KW-1185">Reference proteome</keyword>
<evidence type="ECO:0000313" key="2">
    <source>
        <dbReference type="EMBL" id="KAK4096027.1"/>
    </source>
</evidence>
<accession>A0AAN6SX31</accession>
<reference evidence="2" key="2">
    <citation type="submission" date="2023-05" db="EMBL/GenBank/DDBJ databases">
        <authorList>
            <consortium name="Lawrence Berkeley National Laboratory"/>
            <person name="Steindorff A."/>
            <person name="Hensen N."/>
            <person name="Bonometti L."/>
            <person name="Westerberg I."/>
            <person name="Brannstrom I.O."/>
            <person name="Guillou S."/>
            <person name="Cros-Aarteil S."/>
            <person name="Calhoun S."/>
            <person name="Haridas S."/>
            <person name="Kuo A."/>
            <person name="Mondo S."/>
            <person name="Pangilinan J."/>
            <person name="Riley R."/>
            <person name="Labutti K."/>
            <person name="Andreopoulos B."/>
            <person name="Lipzen A."/>
            <person name="Chen C."/>
            <person name="Yanf M."/>
            <person name="Daum C."/>
            <person name="Ng V."/>
            <person name="Clum A."/>
            <person name="Ohm R."/>
            <person name="Martin F."/>
            <person name="Silar P."/>
            <person name="Natvig D."/>
            <person name="Lalanne C."/>
            <person name="Gautier V."/>
            <person name="Ament-Velasquez S.L."/>
            <person name="Kruys A."/>
            <person name="Hutchinson M.I."/>
            <person name="Powell A.J."/>
            <person name="Barry K."/>
            <person name="Miller A.N."/>
            <person name="Grigoriev I.V."/>
            <person name="Debuchy R."/>
            <person name="Gladieux P."/>
            <person name="Thoren M.H."/>
            <person name="Johannesson H."/>
        </authorList>
    </citation>
    <scope>NUCLEOTIDE SEQUENCE</scope>
    <source>
        <strain evidence="2">CBS 757.83</strain>
    </source>
</reference>
<protein>
    <submittedName>
        <fullName evidence="2">Uncharacterized protein</fullName>
    </submittedName>
</protein>
<feature type="non-terminal residue" evidence="2">
    <location>
        <position position="107"/>
    </location>
</feature>
<reference evidence="2" key="1">
    <citation type="journal article" date="2023" name="Mol. Phylogenet. Evol.">
        <title>Genome-scale phylogeny and comparative genomics of the fungal order Sordariales.</title>
        <authorList>
            <person name="Hensen N."/>
            <person name="Bonometti L."/>
            <person name="Westerberg I."/>
            <person name="Brannstrom I.O."/>
            <person name="Guillou S."/>
            <person name="Cros-Aarteil S."/>
            <person name="Calhoun S."/>
            <person name="Haridas S."/>
            <person name="Kuo A."/>
            <person name="Mondo S."/>
            <person name="Pangilinan J."/>
            <person name="Riley R."/>
            <person name="LaButti K."/>
            <person name="Andreopoulos B."/>
            <person name="Lipzen A."/>
            <person name="Chen C."/>
            <person name="Yan M."/>
            <person name="Daum C."/>
            <person name="Ng V."/>
            <person name="Clum A."/>
            <person name="Steindorff A."/>
            <person name="Ohm R.A."/>
            <person name="Martin F."/>
            <person name="Silar P."/>
            <person name="Natvig D.O."/>
            <person name="Lalanne C."/>
            <person name="Gautier V."/>
            <person name="Ament-Velasquez S.L."/>
            <person name="Kruys A."/>
            <person name="Hutchinson M.I."/>
            <person name="Powell A.J."/>
            <person name="Barry K."/>
            <person name="Miller A.N."/>
            <person name="Grigoriev I.V."/>
            <person name="Debuchy R."/>
            <person name="Gladieux P."/>
            <person name="Hiltunen Thoren M."/>
            <person name="Johannesson H."/>
        </authorList>
    </citation>
    <scope>NUCLEOTIDE SEQUENCE</scope>
    <source>
        <strain evidence="2">CBS 757.83</strain>
    </source>
</reference>
<organism evidence="2 3">
    <name type="scientific">Parathielavia hyrcaniae</name>
    <dbReference type="NCBI Taxonomy" id="113614"/>
    <lineage>
        <taxon>Eukaryota</taxon>
        <taxon>Fungi</taxon>
        <taxon>Dikarya</taxon>
        <taxon>Ascomycota</taxon>
        <taxon>Pezizomycotina</taxon>
        <taxon>Sordariomycetes</taxon>
        <taxon>Sordariomycetidae</taxon>
        <taxon>Sordariales</taxon>
        <taxon>Chaetomiaceae</taxon>
        <taxon>Parathielavia</taxon>
    </lineage>
</organism>
<proteinExistence type="predicted"/>
<name>A0AAN6SX31_9PEZI</name>
<evidence type="ECO:0000313" key="3">
    <source>
        <dbReference type="Proteomes" id="UP001305647"/>
    </source>
</evidence>
<dbReference type="Proteomes" id="UP001305647">
    <property type="component" value="Unassembled WGS sequence"/>
</dbReference>
<evidence type="ECO:0000256" key="1">
    <source>
        <dbReference type="SAM" id="Coils"/>
    </source>
</evidence>
<keyword evidence="1" id="KW-0175">Coiled coil</keyword>
<comment type="caution">
    <text evidence="2">The sequence shown here is derived from an EMBL/GenBank/DDBJ whole genome shotgun (WGS) entry which is preliminary data.</text>
</comment>